<evidence type="ECO:0000313" key="2">
    <source>
        <dbReference type="EMBL" id="MCX5569710.1"/>
    </source>
</evidence>
<dbReference type="Proteomes" id="UP001144805">
    <property type="component" value="Unassembled WGS sequence"/>
</dbReference>
<dbReference type="Gene3D" id="2.60.120.10">
    <property type="entry name" value="Jelly Rolls"/>
    <property type="match status" value="1"/>
</dbReference>
<evidence type="ECO:0000259" key="1">
    <source>
        <dbReference type="Pfam" id="PF06172"/>
    </source>
</evidence>
<dbReference type="Pfam" id="PF06172">
    <property type="entry name" value="Cupin_5"/>
    <property type="match status" value="1"/>
</dbReference>
<organism evidence="2 3">
    <name type="scientific">Kaistia nematophila</name>
    <dbReference type="NCBI Taxonomy" id="2994654"/>
    <lineage>
        <taxon>Bacteria</taxon>
        <taxon>Pseudomonadati</taxon>
        <taxon>Pseudomonadota</taxon>
        <taxon>Alphaproteobacteria</taxon>
        <taxon>Hyphomicrobiales</taxon>
        <taxon>Kaistiaceae</taxon>
        <taxon>Kaistia</taxon>
    </lineage>
</organism>
<accession>A0A9X3EBE0</accession>
<name>A0A9X3EBE0_9HYPH</name>
<sequence length="146" mass="16071">MSSAEEIIGLLGLEPHPEGGYYRRTFEDGVTQDGRPASTAIYYLLAAGMKSHWHRIDAIEVWHYYAGAPIALSLSEDGGVTETHRLGPDLLAGERPQVVVPTGWWQAAESLGDWTLVGCTVAPGFRFEGFELAAPEWAPLDQPERY</sequence>
<dbReference type="AlphaFoldDB" id="A0A9X3EBE0"/>
<dbReference type="InterPro" id="IPR039935">
    <property type="entry name" value="YML079W-like"/>
</dbReference>
<dbReference type="EMBL" id="JAPKNK010000004">
    <property type="protein sequence ID" value="MCX5569710.1"/>
    <property type="molecule type" value="Genomic_DNA"/>
</dbReference>
<dbReference type="CDD" id="cd06121">
    <property type="entry name" value="cupin_YML079wp"/>
    <property type="match status" value="1"/>
</dbReference>
<dbReference type="PANTHER" id="PTHR33387:SF3">
    <property type="entry name" value="DUF985 DOMAIN-CONTAINING PROTEIN"/>
    <property type="match status" value="1"/>
</dbReference>
<evidence type="ECO:0000313" key="3">
    <source>
        <dbReference type="Proteomes" id="UP001144805"/>
    </source>
</evidence>
<feature type="domain" description="DUF985" evidence="1">
    <location>
        <begin position="5"/>
        <end position="133"/>
    </location>
</feature>
<dbReference type="RefSeq" id="WP_266338685.1">
    <property type="nucleotide sequence ID" value="NZ_JAPKNK010000004.1"/>
</dbReference>
<proteinExistence type="predicted"/>
<dbReference type="InterPro" id="IPR009327">
    <property type="entry name" value="Cupin_DUF985"/>
</dbReference>
<dbReference type="InterPro" id="IPR011051">
    <property type="entry name" value="RmlC_Cupin_sf"/>
</dbReference>
<keyword evidence="3" id="KW-1185">Reference proteome</keyword>
<gene>
    <name evidence="2" type="ORF">OSH07_10955</name>
</gene>
<protein>
    <submittedName>
        <fullName evidence="2">Cupin domain-containing protein</fullName>
    </submittedName>
</protein>
<dbReference type="InterPro" id="IPR014710">
    <property type="entry name" value="RmlC-like_jellyroll"/>
</dbReference>
<dbReference type="SUPFAM" id="SSF51182">
    <property type="entry name" value="RmlC-like cupins"/>
    <property type="match status" value="1"/>
</dbReference>
<comment type="caution">
    <text evidence="2">The sequence shown here is derived from an EMBL/GenBank/DDBJ whole genome shotgun (WGS) entry which is preliminary data.</text>
</comment>
<reference evidence="2" key="1">
    <citation type="submission" date="2022-11" db="EMBL/GenBank/DDBJ databases">
        <title>Biodiversity and phylogenetic relationships of bacteria.</title>
        <authorList>
            <person name="Machado R.A.R."/>
            <person name="Bhat A."/>
            <person name="Loulou A."/>
            <person name="Kallel S."/>
        </authorList>
    </citation>
    <scope>NUCLEOTIDE SEQUENCE</scope>
    <source>
        <strain evidence="2">K-TC2</strain>
    </source>
</reference>
<dbReference type="PANTHER" id="PTHR33387">
    <property type="entry name" value="RMLC-LIKE JELLY ROLL FOLD PROTEIN"/>
    <property type="match status" value="1"/>
</dbReference>